<evidence type="ECO:0000313" key="13">
    <source>
        <dbReference type="EMBL" id="GBG13502.1"/>
    </source>
</evidence>
<keyword evidence="4" id="KW-1003">Cell membrane</keyword>
<dbReference type="Gene3D" id="2.40.50.100">
    <property type="match status" value="1"/>
</dbReference>
<evidence type="ECO:0000256" key="1">
    <source>
        <dbReference type="ARBA" id="ARBA00004377"/>
    </source>
</evidence>
<keyword evidence="3" id="KW-0813">Transport</keyword>
<dbReference type="PANTHER" id="PTHR30386:SF19">
    <property type="entry name" value="MULTIDRUG EXPORT PROTEIN EMRA-RELATED"/>
    <property type="match status" value="1"/>
</dbReference>
<dbReference type="GO" id="GO:0005886">
    <property type="term" value="C:plasma membrane"/>
    <property type="evidence" value="ECO:0007669"/>
    <property type="project" value="UniProtKB-SubCell"/>
</dbReference>
<keyword evidence="7 11" id="KW-1133">Transmembrane helix</keyword>
<accession>A0A2R5F565</accession>
<keyword evidence="8 11" id="KW-0472">Membrane</keyword>
<evidence type="ECO:0000313" key="14">
    <source>
        <dbReference type="Proteomes" id="UP000245081"/>
    </source>
</evidence>
<dbReference type="InterPro" id="IPR058633">
    <property type="entry name" value="EmrA/FarA_HH"/>
</dbReference>
<organism evidence="13 14">
    <name type="scientific">Novimethylophilus kurashikiensis</name>
    <dbReference type="NCBI Taxonomy" id="1825523"/>
    <lineage>
        <taxon>Bacteria</taxon>
        <taxon>Pseudomonadati</taxon>
        <taxon>Pseudomonadota</taxon>
        <taxon>Betaproteobacteria</taxon>
        <taxon>Nitrosomonadales</taxon>
        <taxon>Methylophilaceae</taxon>
        <taxon>Novimethylophilus</taxon>
    </lineage>
</organism>
<protein>
    <submittedName>
        <fullName evidence="13">Membrane fusion protein, multidrug efflux system</fullName>
    </submittedName>
</protein>
<proteinExistence type="inferred from homology"/>
<evidence type="ECO:0000259" key="12">
    <source>
        <dbReference type="Pfam" id="PF25885"/>
    </source>
</evidence>
<keyword evidence="9" id="KW-0175">Coiled coil</keyword>
<dbReference type="Pfam" id="PF25885">
    <property type="entry name" value="HH_EMRA"/>
    <property type="match status" value="1"/>
</dbReference>
<feature type="compositionally biased region" description="Polar residues" evidence="10">
    <location>
        <begin position="190"/>
        <end position="204"/>
    </location>
</feature>
<feature type="region of interest" description="Disordered" evidence="10">
    <location>
        <begin position="190"/>
        <end position="209"/>
    </location>
</feature>
<dbReference type="GO" id="GO:0046677">
    <property type="term" value="P:response to antibiotic"/>
    <property type="evidence" value="ECO:0007669"/>
    <property type="project" value="UniProtKB-ARBA"/>
</dbReference>
<comment type="subcellular location">
    <subcellularLocation>
        <location evidence="1">Cell inner membrane</location>
        <topology evidence="1">Single-pass membrane protein</topology>
    </subcellularLocation>
</comment>
<evidence type="ECO:0000256" key="11">
    <source>
        <dbReference type="SAM" id="Phobius"/>
    </source>
</evidence>
<sequence>MSEAQEQTPSNGNGLRRRLLTIVGIVVAVVGLAWFAWWYLESRNYESTDNAYVAGNIVQITSQISGTVVAINAEDTDFVPAGKVMVRLDPTDADVALGQAEAQLGQAVRQARTLFANNEALSAVMAERKSQIASAQADLDKTREDLARREKLVATGAVSREELQHAQTAVTNAVNELAAARSNLAGAQEQLSSSRALTEGTTVENHPGVQQAAARVREAYLARVRCDIVAPIAGQVAKRGVQVGQRIQPGVPLMTVIPLGDVWVDANFKENQLRNMRIGQPVVLHADIYGGKVEYRGRVVGLGAGTGAAFSLLPAQNATGNWIKVVQRVPVRIALDPAQLKQNPLRVGLSMEAEVEIRDASGPLLANAVRTSPVQSTTQLDVQAEAADALVNRIIAANNNGKVDTAKRGAQVKTVPQKKHGLSRI</sequence>
<dbReference type="Proteomes" id="UP000245081">
    <property type="component" value="Unassembled WGS sequence"/>
</dbReference>
<name>A0A2R5F565_9PROT</name>
<keyword evidence="14" id="KW-1185">Reference proteome</keyword>
<comment type="caution">
    <text evidence="13">The sequence shown here is derived from an EMBL/GenBank/DDBJ whole genome shotgun (WGS) entry which is preliminary data.</text>
</comment>
<gene>
    <name evidence="13" type="primary">emrA</name>
    <name evidence="13" type="ORF">NMK_1052</name>
</gene>
<keyword evidence="6 11" id="KW-0812">Transmembrane</keyword>
<comment type="similarity">
    <text evidence="2">Belongs to the membrane fusion protein (MFP) (TC 8.A.1) family.</text>
</comment>
<evidence type="ECO:0000256" key="5">
    <source>
        <dbReference type="ARBA" id="ARBA00022519"/>
    </source>
</evidence>
<dbReference type="Gene3D" id="2.40.30.170">
    <property type="match status" value="1"/>
</dbReference>
<evidence type="ECO:0000256" key="6">
    <source>
        <dbReference type="ARBA" id="ARBA00022692"/>
    </source>
</evidence>
<dbReference type="PANTHER" id="PTHR30386">
    <property type="entry name" value="MEMBRANE FUSION SUBUNIT OF EMRAB-TOLC MULTIDRUG EFFLUX PUMP"/>
    <property type="match status" value="1"/>
</dbReference>
<dbReference type="FunFam" id="2.40.30.170:FF:000003">
    <property type="entry name" value="Multidrug resistance protein A"/>
    <property type="match status" value="1"/>
</dbReference>
<evidence type="ECO:0000256" key="3">
    <source>
        <dbReference type="ARBA" id="ARBA00022448"/>
    </source>
</evidence>
<dbReference type="GO" id="GO:0015721">
    <property type="term" value="P:bile acid and bile salt transport"/>
    <property type="evidence" value="ECO:0007669"/>
    <property type="project" value="UniProtKB-ARBA"/>
</dbReference>
<feature type="transmembrane region" description="Helical" evidence="11">
    <location>
        <begin position="20"/>
        <end position="40"/>
    </location>
</feature>
<evidence type="ECO:0000256" key="2">
    <source>
        <dbReference type="ARBA" id="ARBA00009477"/>
    </source>
</evidence>
<evidence type="ECO:0000256" key="4">
    <source>
        <dbReference type="ARBA" id="ARBA00022475"/>
    </source>
</evidence>
<dbReference type="Gene3D" id="1.10.287.470">
    <property type="entry name" value="Helix hairpin bin"/>
    <property type="match status" value="2"/>
</dbReference>
<reference evidence="13 14" key="1">
    <citation type="journal article" date="2018" name="Environ. Microbiol.">
        <title>Isolation and genomic characterization of Novimethylophilus kurashikiensis gen. nov. sp. nov., a new lanthanide-dependent methylotrophic species of Methylophilaceae.</title>
        <authorList>
            <person name="Lv H."/>
            <person name="Sahin N."/>
            <person name="Tani A."/>
        </authorList>
    </citation>
    <scope>NUCLEOTIDE SEQUENCE [LARGE SCALE GENOMIC DNA]</scope>
    <source>
        <strain evidence="13 14">La2-4</strain>
    </source>
</reference>
<dbReference type="AlphaFoldDB" id="A0A2R5F565"/>
<evidence type="ECO:0000256" key="10">
    <source>
        <dbReference type="SAM" id="MobiDB-lite"/>
    </source>
</evidence>
<dbReference type="EMBL" id="BDOQ01000003">
    <property type="protein sequence ID" value="GBG13502.1"/>
    <property type="molecule type" value="Genomic_DNA"/>
</dbReference>
<evidence type="ECO:0000256" key="7">
    <source>
        <dbReference type="ARBA" id="ARBA00022989"/>
    </source>
</evidence>
<evidence type="ECO:0000256" key="9">
    <source>
        <dbReference type="SAM" id="Coils"/>
    </source>
</evidence>
<dbReference type="RefSeq" id="WP_109014695.1">
    <property type="nucleotide sequence ID" value="NZ_BDOQ01000003.1"/>
</dbReference>
<dbReference type="InterPro" id="IPR050739">
    <property type="entry name" value="MFP"/>
</dbReference>
<feature type="coiled-coil region" evidence="9">
    <location>
        <begin position="125"/>
        <end position="190"/>
    </location>
</feature>
<evidence type="ECO:0000256" key="8">
    <source>
        <dbReference type="ARBA" id="ARBA00023136"/>
    </source>
</evidence>
<dbReference type="OrthoDB" id="9811754at2"/>
<dbReference type="SUPFAM" id="SSF111369">
    <property type="entry name" value="HlyD-like secretion proteins"/>
    <property type="match status" value="2"/>
</dbReference>
<feature type="domain" description="Multidrug export protein EmrA/FarA alpha-helical hairpin" evidence="12">
    <location>
        <begin position="91"/>
        <end position="225"/>
    </location>
</feature>
<keyword evidence="5" id="KW-0997">Cell inner membrane</keyword>
<dbReference type="GO" id="GO:1990961">
    <property type="term" value="P:xenobiotic detoxification by transmembrane export across the plasma membrane"/>
    <property type="evidence" value="ECO:0007669"/>
    <property type="project" value="UniProtKB-ARBA"/>
</dbReference>